<dbReference type="RefSeq" id="WP_015670293.1">
    <property type="nucleotide sequence ID" value="NC_020453.1"/>
</dbReference>
<evidence type="ECO:0000313" key="3">
    <source>
        <dbReference type="Proteomes" id="UP000011841"/>
    </source>
</evidence>
<dbReference type="Proteomes" id="UP000011841">
    <property type="component" value="Chromosome"/>
</dbReference>
<dbReference type="KEGG" id="aol:S58_72580"/>
<dbReference type="STRING" id="1245469.S58_72580"/>
<dbReference type="AlphaFoldDB" id="M4ZH79"/>
<feature type="compositionally biased region" description="Polar residues" evidence="1">
    <location>
        <begin position="64"/>
        <end position="79"/>
    </location>
</feature>
<sequence length="85" mass="9601">MSMNGEAVLENVRRYRTIASLYRQTAAFRPHQRDSLLTQAAEWESRAVAELEAYFVARHAPSQAPANMNHHSPSYTPSPWQMAAA</sequence>
<dbReference type="eggNOG" id="ENOG50301A6">
    <property type="taxonomic scope" value="Bacteria"/>
</dbReference>
<dbReference type="OrthoDB" id="8255294at2"/>
<dbReference type="GeneID" id="301820905"/>
<protein>
    <submittedName>
        <fullName evidence="2">Uncharacterized protein</fullName>
    </submittedName>
</protein>
<feature type="region of interest" description="Disordered" evidence="1">
    <location>
        <begin position="63"/>
        <end position="85"/>
    </location>
</feature>
<evidence type="ECO:0000256" key="1">
    <source>
        <dbReference type="SAM" id="MobiDB-lite"/>
    </source>
</evidence>
<organism evidence="2 3">
    <name type="scientific">Bradyrhizobium oligotrophicum S58</name>
    <dbReference type="NCBI Taxonomy" id="1245469"/>
    <lineage>
        <taxon>Bacteria</taxon>
        <taxon>Pseudomonadati</taxon>
        <taxon>Pseudomonadota</taxon>
        <taxon>Alphaproteobacteria</taxon>
        <taxon>Hyphomicrobiales</taxon>
        <taxon>Nitrobacteraceae</taxon>
        <taxon>Bradyrhizobium</taxon>
    </lineage>
</organism>
<reference evidence="2 3" key="1">
    <citation type="journal article" date="2013" name="Appl. Environ. Microbiol.">
        <title>Genome analysis suggests that the soil oligotrophic bacterium Agromonas oligotrophica (Bradyrhizobium oligotrophicum) is a nitrogen-fixing symbiont of Aeschynomene indica.</title>
        <authorList>
            <person name="Okubo T."/>
            <person name="Fukushima S."/>
            <person name="Itakura M."/>
            <person name="Oshima K."/>
            <person name="Longtonglang A."/>
            <person name="Teaumroong N."/>
            <person name="Mitsui H."/>
            <person name="Hattori M."/>
            <person name="Hattori R."/>
            <person name="Hattori T."/>
            <person name="Minamisawa K."/>
        </authorList>
    </citation>
    <scope>NUCLEOTIDE SEQUENCE [LARGE SCALE GENOMIC DNA]</scope>
    <source>
        <strain evidence="2 3">S58</strain>
    </source>
</reference>
<gene>
    <name evidence="2" type="ORF">S58_72580</name>
</gene>
<dbReference type="HOGENOM" id="CLU_194338_0_0_5"/>
<accession>M4ZH79</accession>
<dbReference type="PATRIC" id="fig|1245469.3.peg.7416"/>
<proteinExistence type="predicted"/>
<keyword evidence="3" id="KW-1185">Reference proteome</keyword>
<name>M4ZH79_9BRAD</name>
<evidence type="ECO:0000313" key="2">
    <source>
        <dbReference type="EMBL" id="BAM93222.1"/>
    </source>
</evidence>
<dbReference type="EMBL" id="AP012603">
    <property type="protein sequence ID" value="BAM93222.1"/>
    <property type="molecule type" value="Genomic_DNA"/>
</dbReference>